<dbReference type="PANTHER" id="PTHR32552">
    <property type="entry name" value="FERRICHROME IRON RECEPTOR-RELATED"/>
    <property type="match status" value="1"/>
</dbReference>
<evidence type="ECO:0000313" key="20">
    <source>
        <dbReference type="Proteomes" id="UP000451048"/>
    </source>
</evidence>
<sequence>MVVDMSSNLSSLKRNSLFLAISSSLVSISPYSFAVDTVSQQLPTIQVKATQNESSDTEITKGYTIKDSSSATKLNIAAKETPQTINVITRQQIEDFGLTSSRDILNNTPGVTVNALETERAVYMARGFEISNILVDGVGFPLTNWNYNDTNPDSYFYDRIEVIKGANALTNAFGDPSATISYIRKRPTKEFQANTTLSYGSWDTQRYEADVSGSLNDRIRGRLSGYQQTGDSHLDRYSLEKNGIAGVLEADITDSILLTIGASQTKNNPNANNWGAIPLMDSSGRQLSYDRSFNPNPDWTFWDNTSRNAFIELKQKFLDTWSANLSYNYNEKDQDSRLLYYYGYPNTDGSNVDFTASSFIEKNRKHNIDLNFNGKFNWFGQQHDAIIGYNYSQNKQNDSRSMGTIQDSNVGICVRGTGDNQYEAQCTTNWASWTPKHVTWSDFVKQADYTQRNQSIYAATRLHLNDDLKLTLGANYIQAKSEGSSYGSPMNYDESKVSPYAGITYNFTPEYTGYMSYTSIFRPQTSVNEATGKVADPIEGKSYEVGMKSSWLNNKLTGTLAIFRTEENNYPLRSTDGHPLNRKVGISDLRSQGVEVGLAGQLTDQVNVSLGYAQFSLQDLKNGGAARTYNPTQTFNLLTTYTPAQLPKLKVGAGLQWQGKTSVFDNVKSAYLKQSDYALLNLMASYEVNKHFSVQANANNVTDKKYLNSFTYSQAFYGEPANYTVALKFKY</sequence>
<evidence type="ECO:0000259" key="17">
    <source>
        <dbReference type="Pfam" id="PF00593"/>
    </source>
</evidence>
<comment type="subcellular location">
    <subcellularLocation>
        <location evidence="1 14">Cell outer membrane</location>
        <topology evidence="1 14">Multi-pass membrane protein</topology>
    </subcellularLocation>
</comment>
<name>A0AAJ2YRU4_ACIHA</name>
<dbReference type="GO" id="GO:0038023">
    <property type="term" value="F:signaling receptor activity"/>
    <property type="evidence" value="ECO:0007669"/>
    <property type="project" value="InterPro"/>
</dbReference>
<keyword evidence="5" id="KW-0410">Iron transport</keyword>
<dbReference type="Gene3D" id="2.170.130.10">
    <property type="entry name" value="TonB-dependent receptor, plug domain"/>
    <property type="match status" value="1"/>
</dbReference>
<dbReference type="NCBIfam" id="TIGR01783">
    <property type="entry name" value="TonB-siderophor"/>
    <property type="match status" value="1"/>
</dbReference>
<comment type="caution">
    <text evidence="19">The sequence shown here is derived from an EMBL/GenBank/DDBJ whole genome shotgun (WGS) entry which is preliminary data.</text>
</comment>
<dbReference type="Proteomes" id="UP000451048">
    <property type="component" value="Unassembled WGS sequence"/>
</dbReference>
<dbReference type="InterPro" id="IPR000531">
    <property type="entry name" value="Beta-barrel_TonB"/>
</dbReference>
<evidence type="ECO:0000256" key="2">
    <source>
        <dbReference type="ARBA" id="ARBA00009810"/>
    </source>
</evidence>
<keyword evidence="7 16" id="KW-0732">Signal</keyword>
<feature type="domain" description="TonB-dependent receptor plug" evidence="18">
    <location>
        <begin position="78"/>
        <end position="170"/>
    </location>
</feature>
<keyword evidence="13 14" id="KW-0998">Cell outer membrane</keyword>
<dbReference type="FunFam" id="2.170.130.10:FF:000010">
    <property type="entry name" value="Ferripyoverdine receptor"/>
    <property type="match status" value="1"/>
</dbReference>
<organism evidence="19 20">
    <name type="scientific">Acinetobacter haemolyticus</name>
    <dbReference type="NCBI Taxonomy" id="29430"/>
    <lineage>
        <taxon>Bacteria</taxon>
        <taxon>Pseudomonadati</taxon>
        <taxon>Pseudomonadota</taxon>
        <taxon>Gammaproteobacteria</taxon>
        <taxon>Moraxellales</taxon>
        <taxon>Moraxellaceae</taxon>
        <taxon>Acinetobacter</taxon>
    </lineage>
</organism>
<evidence type="ECO:0000256" key="10">
    <source>
        <dbReference type="ARBA" id="ARBA00023077"/>
    </source>
</evidence>
<evidence type="ECO:0000256" key="15">
    <source>
        <dbReference type="RuleBase" id="RU003357"/>
    </source>
</evidence>
<keyword evidence="6 14" id="KW-0812">Transmembrane</keyword>
<dbReference type="Pfam" id="PF07715">
    <property type="entry name" value="Plug"/>
    <property type="match status" value="1"/>
</dbReference>
<dbReference type="GO" id="GO:0015344">
    <property type="term" value="F:siderophore uptake transmembrane transporter activity"/>
    <property type="evidence" value="ECO:0007669"/>
    <property type="project" value="TreeGrafter"/>
</dbReference>
<evidence type="ECO:0000256" key="6">
    <source>
        <dbReference type="ARBA" id="ARBA00022692"/>
    </source>
</evidence>
<dbReference type="SUPFAM" id="SSF56935">
    <property type="entry name" value="Porins"/>
    <property type="match status" value="1"/>
</dbReference>
<dbReference type="GO" id="GO:0015891">
    <property type="term" value="P:siderophore transport"/>
    <property type="evidence" value="ECO:0007669"/>
    <property type="project" value="InterPro"/>
</dbReference>
<comment type="similarity">
    <text evidence="2 14 15">Belongs to the TonB-dependent receptor family.</text>
</comment>
<dbReference type="GO" id="GO:0009279">
    <property type="term" value="C:cell outer membrane"/>
    <property type="evidence" value="ECO:0007669"/>
    <property type="project" value="UniProtKB-SubCell"/>
</dbReference>
<keyword evidence="8" id="KW-0408">Iron</keyword>
<evidence type="ECO:0000256" key="1">
    <source>
        <dbReference type="ARBA" id="ARBA00004571"/>
    </source>
</evidence>
<feature type="chain" id="PRO_5042574419" evidence="16">
    <location>
        <begin position="35"/>
        <end position="731"/>
    </location>
</feature>
<evidence type="ECO:0000256" key="13">
    <source>
        <dbReference type="ARBA" id="ARBA00023237"/>
    </source>
</evidence>
<keyword evidence="12 19" id="KW-0675">Receptor</keyword>
<dbReference type="PANTHER" id="PTHR32552:SF74">
    <property type="entry name" value="HYDROXAMATE SIDEROPHORE RECEPTOR FHUE"/>
    <property type="match status" value="1"/>
</dbReference>
<evidence type="ECO:0000256" key="7">
    <source>
        <dbReference type="ARBA" id="ARBA00022729"/>
    </source>
</evidence>
<evidence type="ECO:0000256" key="14">
    <source>
        <dbReference type="PROSITE-ProRule" id="PRU01360"/>
    </source>
</evidence>
<dbReference type="InterPro" id="IPR010105">
    <property type="entry name" value="TonB_sidphr_rcpt"/>
</dbReference>
<keyword evidence="4 14" id="KW-1134">Transmembrane beta strand</keyword>
<evidence type="ECO:0000313" key="19">
    <source>
        <dbReference type="EMBL" id="NAR72683.1"/>
    </source>
</evidence>
<evidence type="ECO:0000256" key="8">
    <source>
        <dbReference type="ARBA" id="ARBA00023004"/>
    </source>
</evidence>
<evidence type="ECO:0000259" key="18">
    <source>
        <dbReference type="Pfam" id="PF07715"/>
    </source>
</evidence>
<evidence type="ECO:0000256" key="11">
    <source>
        <dbReference type="ARBA" id="ARBA00023136"/>
    </source>
</evidence>
<protein>
    <submittedName>
        <fullName evidence="19">TonB-dependent siderophore receptor</fullName>
    </submittedName>
</protein>
<dbReference type="EMBL" id="WTTO01000007">
    <property type="protein sequence ID" value="NAR72683.1"/>
    <property type="molecule type" value="Genomic_DNA"/>
</dbReference>
<evidence type="ECO:0000256" key="12">
    <source>
        <dbReference type="ARBA" id="ARBA00023170"/>
    </source>
</evidence>
<dbReference type="InterPro" id="IPR039426">
    <property type="entry name" value="TonB-dep_rcpt-like"/>
</dbReference>
<evidence type="ECO:0000256" key="3">
    <source>
        <dbReference type="ARBA" id="ARBA00022448"/>
    </source>
</evidence>
<accession>A0AAJ2YRU4</accession>
<feature type="signal peptide" evidence="16">
    <location>
        <begin position="1"/>
        <end position="34"/>
    </location>
</feature>
<proteinExistence type="inferred from homology"/>
<evidence type="ECO:0000256" key="5">
    <source>
        <dbReference type="ARBA" id="ARBA00022496"/>
    </source>
</evidence>
<keyword evidence="3 14" id="KW-0813">Transport</keyword>
<dbReference type="Pfam" id="PF00593">
    <property type="entry name" value="TonB_dep_Rec_b-barrel"/>
    <property type="match status" value="1"/>
</dbReference>
<dbReference type="Gene3D" id="2.40.170.20">
    <property type="entry name" value="TonB-dependent receptor, beta-barrel domain"/>
    <property type="match status" value="1"/>
</dbReference>
<feature type="domain" description="TonB-dependent receptor-like beta-barrel" evidence="17">
    <location>
        <begin position="268"/>
        <end position="701"/>
    </location>
</feature>
<gene>
    <name evidence="19" type="ORF">GPS52_04085</name>
</gene>
<dbReference type="RefSeq" id="WP_160127218.1">
    <property type="nucleotide sequence ID" value="NZ_CP031984.1"/>
</dbReference>
<evidence type="ECO:0000256" key="16">
    <source>
        <dbReference type="SAM" id="SignalP"/>
    </source>
</evidence>
<dbReference type="InterPro" id="IPR037066">
    <property type="entry name" value="Plug_dom_sf"/>
</dbReference>
<keyword evidence="9" id="KW-0406">Ion transport</keyword>
<evidence type="ECO:0000256" key="9">
    <source>
        <dbReference type="ARBA" id="ARBA00023065"/>
    </source>
</evidence>
<dbReference type="InterPro" id="IPR012910">
    <property type="entry name" value="Plug_dom"/>
</dbReference>
<dbReference type="CDD" id="cd01347">
    <property type="entry name" value="ligand_gated_channel"/>
    <property type="match status" value="1"/>
</dbReference>
<evidence type="ECO:0000256" key="4">
    <source>
        <dbReference type="ARBA" id="ARBA00022452"/>
    </source>
</evidence>
<keyword evidence="11 14" id="KW-0472">Membrane</keyword>
<keyword evidence="10 15" id="KW-0798">TonB box</keyword>
<dbReference type="AlphaFoldDB" id="A0AAJ2YRU4"/>
<dbReference type="PROSITE" id="PS52016">
    <property type="entry name" value="TONB_DEPENDENT_REC_3"/>
    <property type="match status" value="1"/>
</dbReference>
<reference evidence="19 20" key="1">
    <citation type="submission" date="2019-12" db="EMBL/GenBank/DDBJ databases">
        <title>Acinetobacter haemolyticus comparative genomics.</title>
        <authorList>
            <person name="Castro-Jaimes S."/>
            <person name="Bello-Lopez E."/>
            <person name="Velazquez-Acosta C."/>
            <person name="Volkow-Fernandez P."/>
            <person name="Lozano-Zarain P."/>
            <person name="Castillo Ramirez S."/>
            <person name="Cevallos M.A."/>
        </authorList>
    </citation>
    <scope>NUCLEOTIDE SEQUENCE [LARGE SCALE GENOMIC DNA]</scope>
    <source>
        <strain evidence="19 20">AN10</strain>
    </source>
</reference>
<dbReference type="InterPro" id="IPR036942">
    <property type="entry name" value="Beta-barrel_TonB_sf"/>
</dbReference>